<dbReference type="GO" id="GO:0003724">
    <property type="term" value="F:RNA helicase activity"/>
    <property type="evidence" value="ECO:0007669"/>
    <property type="project" value="InterPro"/>
</dbReference>
<dbReference type="GO" id="GO:0005524">
    <property type="term" value="F:ATP binding"/>
    <property type="evidence" value="ECO:0007669"/>
    <property type="project" value="UniProtKB-KW"/>
</dbReference>
<dbReference type="PANTHER" id="PTHR47959">
    <property type="entry name" value="ATP-DEPENDENT RNA HELICASE RHLE-RELATED"/>
    <property type="match status" value="1"/>
</dbReference>
<evidence type="ECO:0000256" key="2">
    <source>
        <dbReference type="ARBA" id="ARBA00022722"/>
    </source>
</evidence>
<reference evidence="16 17" key="1">
    <citation type="journal article" date="2024" name="Nat. Commun.">
        <title>Phylogenomics reveals the evolutionary origins of lichenization in chlorophyte algae.</title>
        <authorList>
            <person name="Puginier C."/>
            <person name="Libourel C."/>
            <person name="Otte J."/>
            <person name="Skaloud P."/>
            <person name="Haon M."/>
            <person name="Grisel S."/>
            <person name="Petersen M."/>
            <person name="Berrin J.G."/>
            <person name="Delaux P.M."/>
            <person name="Dal Grande F."/>
            <person name="Keller J."/>
        </authorList>
    </citation>
    <scope>NUCLEOTIDE SEQUENCE [LARGE SCALE GENOMIC DNA]</scope>
    <source>
        <strain evidence="16 17">SAG 2043</strain>
    </source>
</reference>
<evidence type="ECO:0000259" key="15">
    <source>
        <dbReference type="PROSITE" id="PS51195"/>
    </source>
</evidence>
<keyword evidence="4 10" id="KW-0378">Hydrolase</keyword>
<dbReference type="InterPro" id="IPR013320">
    <property type="entry name" value="ConA-like_dom_sf"/>
</dbReference>
<name>A0AAW1Q6W5_9CHLO</name>
<evidence type="ECO:0000313" key="17">
    <source>
        <dbReference type="Proteomes" id="UP001489004"/>
    </source>
</evidence>
<accession>A0AAW1Q6W5</accession>
<dbReference type="Gene3D" id="2.60.120.920">
    <property type="match status" value="1"/>
</dbReference>
<dbReference type="PANTHER" id="PTHR47959:SF13">
    <property type="entry name" value="ATP-DEPENDENT RNA HELICASE RHLE"/>
    <property type="match status" value="1"/>
</dbReference>
<dbReference type="GO" id="GO:0004527">
    <property type="term" value="F:exonuclease activity"/>
    <property type="evidence" value="ECO:0007669"/>
    <property type="project" value="UniProtKB-KW"/>
</dbReference>
<dbReference type="PROSITE" id="PS51192">
    <property type="entry name" value="HELICASE_ATP_BIND_1"/>
    <property type="match status" value="1"/>
</dbReference>
<proteinExistence type="inferred from homology"/>
<dbReference type="Proteomes" id="UP001489004">
    <property type="component" value="Unassembled WGS sequence"/>
</dbReference>
<keyword evidence="6" id="KW-0269">Exonuclease</keyword>
<evidence type="ECO:0000259" key="13">
    <source>
        <dbReference type="PROSITE" id="PS51192"/>
    </source>
</evidence>
<dbReference type="Pfam" id="PF00271">
    <property type="entry name" value="Helicase_C"/>
    <property type="match status" value="1"/>
</dbReference>
<feature type="domain" description="DEAD-box RNA helicase Q" evidence="15">
    <location>
        <begin position="2"/>
        <end position="30"/>
    </location>
</feature>
<dbReference type="InterPro" id="IPR000629">
    <property type="entry name" value="RNA-helicase_DEAD-box_CS"/>
</dbReference>
<dbReference type="InterPro" id="IPR001870">
    <property type="entry name" value="B30.2/SPRY"/>
</dbReference>
<evidence type="ECO:0000256" key="10">
    <source>
        <dbReference type="RuleBase" id="RU000492"/>
    </source>
</evidence>
<dbReference type="Pfam" id="PF00270">
    <property type="entry name" value="DEAD"/>
    <property type="match status" value="2"/>
</dbReference>
<dbReference type="InterPro" id="IPR043136">
    <property type="entry name" value="B30.2/SPRY_sf"/>
</dbReference>
<keyword evidence="7 10" id="KW-0067">ATP-binding</keyword>
<dbReference type="PROSITE" id="PS51194">
    <property type="entry name" value="HELICASE_CTER"/>
    <property type="match status" value="1"/>
</dbReference>
<dbReference type="SUPFAM" id="SSF52540">
    <property type="entry name" value="P-loop containing nucleoside triphosphate hydrolases"/>
    <property type="match status" value="2"/>
</dbReference>
<dbReference type="Pfam" id="PF00622">
    <property type="entry name" value="SPRY"/>
    <property type="match status" value="1"/>
</dbReference>
<evidence type="ECO:0000256" key="5">
    <source>
        <dbReference type="ARBA" id="ARBA00022806"/>
    </source>
</evidence>
<keyword evidence="2" id="KW-0540">Nuclease</keyword>
<organism evidence="16 17">
    <name type="scientific">[Myrmecia] bisecta</name>
    <dbReference type="NCBI Taxonomy" id="41462"/>
    <lineage>
        <taxon>Eukaryota</taxon>
        <taxon>Viridiplantae</taxon>
        <taxon>Chlorophyta</taxon>
        <taxon>core chlorophytes</taxon>
        <taxon>Trebouxiophyceae</taxon>
        <taxon>Trebouxiales</taxon>
        <taxon>Trebouxiaceae</taxon>
        <taxon>Myrmecia</taxon>
    </lineage>
</organism>
<dbReference type="InterPro" id="IPR014001">
    <property type="entry name" value="Helicase_ATP-bd"/>
</dbReference>
<comment type="similarity">
    <text evidence="1">Belongs to the DEAD box helicase family. DDX1 subfamily.</text>
</comment>
<dbReference type="SUPFAM" id="SSF49899">
    <property type="entry name" value="Concanavalin A-like lectins/glucanases"/>
    <property type="match status" value="1"/>
</dbReference>
<dbReference type="PROSITE" id="PS50188">
    <property type="entry name" value="B302_SPRY"/>
    <property type="match status" value="1"/>
</dbReference>
<dbReference type="GO" id="GO:0005829">
    <property type="term" value="C:cytosol"/>
    <property type="evidence" value="ECO:0007669"/>
    <property type="project" value="TreeGrafter"/>
</dbReference>
<evidence type="ECO:0000256" key="1">
    <source>
        <dbReference type="ARBA" id="ARBA00008765"/>
    </source>
</evidence>
<dbReference type="EMBL" id="JALJOR010000005">
    <property type="protein sequence ID" value="KAK9816650.1"/>
    <property type="molecule type" value="Genomic_DNA"/>
</dbReference>
<dbReference type="CDD" id="cd18787">
    <property type="entry name" value="SF2_C_DEAD"/>
    <property type="match status" value="1"/>
</dbReference>
<evidence type="ECO:0000259" key="14">
    <source>
        <dbReference type="PROSITE" id="PS51194"/>
    </source>
</evidence>
<evidence type="ECO:0000256" key="6">
    <source>
        <dbReference type="ARBA" id="ARBA00022839"/>
    </source>
</evidence>
<comment type="caution">
    <text evidence="16">The sequence shown here is derived from an EMBL/GenBank/DDBJ whole genome shotgun (WGS) entry which is preliminary data.</text>
</comment>
<sequence length="646" mass="69332">MAAFGETGLMPELISAVVDLGWKMPTPIQTEAVPLVLGGGDVMAAAETGSGKTGAFALPVIQIVHETLTKQQEAQPVQQQRTPCVLSQQDHDPELVVAADGLAALSHQPCWTGGRATVGAFTGKFAYEVHMTSGDLCRVGWAAKNTKLELGVAPRSFGYGSTGMKVVAKKYEAYGQAYGKGDVITCLLDWEAAAISYARNGEALGVACAIPQKLQGEPLYPCILLKGSEVAVNFGGAPFAHPLPDGFVGLADGTPMQTASSDTAISNGHTSARQPTAIILEPARELAEQTVACLRSFVAHLPAPQLRIELFVGGLGTAGARRQAAALREEGVDIAVGTPGHIMDLVENGKLDVQSVHFLVLDEADRMLQAGDSRTVLKLYQRLPKAFPPGTRLQVLLFSATLHTPQVAEFADKVCQKPMWIDLKGRDVVPEAVQHCVVTVDPRSDLQAGPERQASLQAFRGGKVRFLICTDVAARGLDIHELPFLVNMTLPDNAATYIHRVGRVGRADKPGVAISLVAAAPEKVWFLNLKTAPSRKYKPWTLQLPEDRRLQQEGGHAVWLTEQDLLQEVEDKLGHAIRRRSVAAPLLPRAPGASEQNELAYGNKGQDGSDKPAPPSMAVAEHLAQLEAQIQRSYFALKRKWSRCAG</sequence>
<dbReference type="InterPro" id="IPR050079">
    <property type="entry name" value="DEAD_box_RNA_helicase"/>
</dbReference>
<evidence type="ECO:0000256" key="8">
    <source>
        <dbReference type="ARBA" id="ARBA00032348"/>
    </source>
</evidence>
<dbReference type="AlphaFoldDB" id="A0AAW1Q6W5"/>
<dbReference type="GO" id="GO:0003676">
    <property type="term" value="F:nucleic acid binding"/>
    <property type="evidence" value="ECO:0007669"/>
    <property type="project" value="InterPro"/>
</dbReference>
<evidence type="ECO:0000256" key="7">
    <source>
        <dbReference type="ARBA" id="ARBA00022840"/>
    </source>
</evidence>
<dbReference type="PROSITE" id="PS51195">
    <property type="entry name" value="Q_MOTIF"/>
    <property type="match status" value="1"/>
</dbReference>
<dbReference type="InterPro" id="IPR011545">
    <property type="entry name" value="DEAD/DEAH_box_helicase_dom"/>
</dbReference>
<feature type="domain" description="Helicase C-terminal" evidence="14">
    <location>
        <begin position="378"/>
        <end position="548"/>
    </location>
</feature>
<dbReference type="PROSITE" id="PS00039">
    <property type="entry name" value="DEAD_ATP_HELICASE"/>
    <property type="match status" value="1"/>
</dbReference>
<feature type="domain" description="Helicase ATP-binding" evidence="13">
    <location>
        <begin position="237"/>
        <end position="420"/>
    </location>
</feature>
<keyword evidence="3 10" id="KW-0547">Nucleotide-binding</keyword>
<feature type="domain" description="B30.2/SPRY" evidence="12">
    <location>
        <begin position="64"/>
        <end position="239"/>
    </location>
</feature>
<evidence type="ECO:0000256" key="4">
    <source>
        <dbReference type="ARBA" id="ARBA00022801"/>
    </source>
</evidence>
<dbReference type="SMART" id="SM00487">
    <property type="entry name" value="DEXDc"/>
    <property type="match status" value="1"/>
</dbReference>
<dbReference type="InterPro" id="IPR014014">
    <property type="entry name" value="RNA_helicase_DEAD_Q_motif"/>
</dbReference>
<evidence type="ECO:0000256" key="3">
    <source>
        <dbReference type="ARBA" id="ARBA00022741"/>
    </source>
</evidence>
<gene>
    <name evidence="16" type="ORF">WJX72_003299</name>
</gene>
<evidence type="ECO:0000256" key="11">
    <source>
        <dbReference type="SAM" id="MobiDB-lite"/>
    </source>
</evidence>
<dbReference type="InterPro" id="IPR003877">
    <property type="entry name" value="SPRY_dom"/>
</dbReference>
<evidence type="ECO:0000313" key="16">
    <source>
        <dbReference type="EMBL" id="KAK9816650.1"/>
    </source>
</evidence>
<dbReference type="InterPro" id="IPR027417">
    <property type="entry name" value="P-loop_NTPase"/>
</dbReference>
<keyword evidence="5 10" id="KW-0347">Helicase</keyword>
<protein>
    <recommendedName>
        <fullName evidence="8">DEAD box protein 1</fullName>
    </recommendedName>
</protein>
<dbReference type="Gene3D" id="3.40.50.300">
    <property type="entry name" value="P-loop containing nucleotide triphosphate hydrolases"/>
    <property type="match status" value="3"/>
</dbReference>
<dbReference type="SMART" id="SM00490">
    <property type="entry name" value="HELICc"/>
    <property type="match status" value="1"/>
</dbReference>
<evidence type="ECO:0000256" key="9">
    <source>
        <dbReference type="PROSITE-ProRule" id="PRU00552"/>
    </source>
</evidence>
<dbReference type="InterPro" id="IPR001650">
    <property type="entry name" value="Helicase_C-like"/>
</dbReference>
<feature type="region of interest" description="Disordered" evidence="11">
    <location>
        <begin position="587"/>
        <end position="617"/>
    </location>
</feature>
<evidence type="ECO:0000259" key="12">
    <source>
        <dbReference type="PROSITE" id="PS50188"/>
    </source>
</evidence>
<keyword evidence="17" id="KW-1185">Reference proteome</keyword>
<dbReference type="SMART" id="SM00449">
    <property type="entry name" value="SPRY"/>
    <property type="match status" value="1"/>
</dbReference>
<feature type="short sequence motif" description="Q motif" evidence="9">
    <location>
        <begin position="2"/>
        <end position="30"/>
    </location>
</feature>